<reference evidence="1" key="1">
    <citation type="submission" date="2021-10" db="EMBL/GenBank/DDBJ databases">
        <title>Tropical sea cucumber genome reveals ecological adaptation and Cuvierian tubules defense mechanism.</title>
        <authorList>
            <person name="Chen T."/>
        </authorList>
    </citation>
    <scope>NUCLEOTIDE SEQUENCE</scope>
    <source>
        <strain evidence="1">Nanhai2018</strain>
        <tissue evidence="1">Muscle</tissue>
    </source>
</reference>
<dbReference type="PANTHER" id="PTHR34239">
    <property type="entry name" value="APPLE DOMAIN-CONTAINING PROTEIN"/>
    <property type="match status" value="1"/>
</dbReference>
<protein>
    <submittedName>
        <fullName evidence="1">Uncharacterized protein</fullName>
    </submittedName>
</protein>
<dbReference type="Proteomes" id="UP001152320">
    <property type="component" value="Chromosome 14"/>
</dbReference>
<keyword evidence="2" id="KW-1185">Reference proteome</keyword>
<accession>A0A9Q1H2R3</accession>
<dbReference type="OrthoDB" id="5987175at2759"/>
<evidence type="ECO:0000313" key="1">
    <source>
        <dbReference type="EMBL" id="KAJ8030031.1"/>
    </source>
</evidence>
<evidence type="ECO:0000313" key="2">
    <source>
        <dbReference type="Proteomes" id="UP001152320"/>
    </source>
</evidence>
<comment type="caution">
    <text evidence="1">The sequence shown here is derived from an EMBL/GenBank/DDBJ whole genome shotgun (WGS) entry which is preliminary data.</text>
</comment>
<sequence length="273" mass="30593">MANFIMKAVKEATEVGNVPTSPAPKRARLEDIDDDISSIFNAFHTANEIEASPNILDTVLNELDDEDTGPPIEQKVADMVTKVQTNKMSEEKFKEKCKKYSRPSNCDMLQQTKVNQLIWEKLRPATSRSRDIKFQKCQTATKGIIALTETVKLLLSCPNVEKSIIHGIFDAITLVAQGNLELNLARRELLKPDLSQDFQQLCSQNVPVTTQLFGDDIEKRVKDIAASTKIGAKVSYRGNYHSRGYRGRGRPFLARGKSWAFRPPVAGRVSKKN</sequence>
<proteinExistence type="predicted"/>
<dbReference type="PANTHER" id="PTHR34239:SF2">
    <property type="entry name" value="TRANSPOSABLE ELEMENT P TRANSPOSASE_THAP9 CONSERVED DOMAIN-CONTAINING PROTEIN"/>
    <property type="match status" value="1"/>
</dbReference>
<gene>
    <name evidence="1" type="ORF">HOLleu_29600</name>
</gene>
<dbReference type="EMBL" id="JAIZAY010000014">
    <property type="protein sequence ID" value="KAJ8030031.1"/>
    <property type="molecule type" value="Genomic_DNA"/>
</dbReference>
<name>A0A9Q1H2R3_HOLLE</name>
<organism evidence="1 2">
    <name type="scientific">Holothuria leucospilota</name>
    <name type="common">Black long sea cucumber</name>
    <name type="synonym">Mertensiothuria leucospilota</name>
    <dbReference type="NCBI Taxonomy" id="206669"/>
    <lineage>
        <taxon>Eukaryota</taxon>
        <taxon>Metazoa</taxon>
        <taxon>Echinodermata</taxon>
        <taxon>Eleutherozoa</taxon>
        <taxon>Echinozoa</taxon>
        <taxon>Holothuroidea</taxon>
        <taxon>Aspidochirotacea</taxon>
        <taxon>Aspidochirotida</taxon>
        <taxon>Holothuriidae</taxon>
        <taxon>Holothuria</taxon>
    </lineage>
</organism>
<dbReference type="AlphaFoldDB" id="A0A9Q1H2R3"/>